<dbReference type="PROSITE" id="PS51450">
    <property type="entry name" value="LRR"/>
    <property type="match status" value="1"/>
</dbReference>
<keyword evidence="6" id="KW-1185">Reference proteome</keyword>
<dbReference type="InterPro" id="IPR050836">
    <property type="entry name" value="SDS22/Internalin_LRR"/>
</dbReference>
<dbReference type="InterPro" id="IPR001611">
    <property type="entry name" value="Leu-rich_rpt"/>
</dbReference>
<organism evidence="5 6">
    <name type="scientific">Ostreobium quekettii</name>
    <dbReference type="NCBI Taxonomy" id="121088"/>
    <lineage>
        <taxon>Eukaryota</taxon>
        <taxon>Viridiplantae</taxon>
        <taxon>Chlorophyta</taxon>
        <taxon>core chlorophytes</taxon>
        <taxon>Ulvophyceae</taxon>
        <taxon>TCBD clade</taxon>
        <taxon>Bryopsidales</taxon>
        <taxon>Ostreobineae</taxon>
        <taxon>Ostreobiaceae</taxon>
        <taxon>Ostreobium</taxon>
    </lineage>
</organism>
<dbReference type="SUPFAM" id="SSF52058">
    <property type="entry name" value="L domain-like"/>
    <property type="match status" value="1"/>
</dbReference>
<evidence type="ECO:0000256" key="1">
    <source>
        <dbReference type="ARBA" id="ARBA00004430"/>
    </source>
</evidence>
<evidence type="ECO:0000313" key="5">
    <source>
        <dbReference type="EMBL" id="CAD7699926.1"/>
    </source>
</evidence>
<dbReference type="SUPFAM" id="SSF74924">
    <property type="entry name" value="Cap-Gly domain"/>
    <property type="match status" value="1"/>
</dbReference>
<protein>
    <recommendedName>
        <fullName evidence="4">CAP-Gly domain-containing protein</fullName>
    </recommendedName>
</protein>
<dbReference type="Gene3D" id="2.30.30.190">
    <property type="entry name" value="CAP Gly-rich-like domain"/>
    <property type="match status" value="1"/>
</dbReference>
<dbReference type="PROSITE" id="PS00845">
    <property type="entry name" value="CAP_GLY_1"/>
    <property type="match status" value="1"/>
</dbReference>
<dbReference type="SMART" id="SM01052">
    <property type="entry name" value="CAP_GLY"/>
    <property type="match status" value="1"/>
</dbReference>
<dbReference type="PANTHER" id="PTHR46652:SF3">
    <property type="entry name" value="LEUCINE-RICH REPEAT-CONTAINING PROTEIN 9"/>
    <property type="match status" value="1"/>
</dbReference>
<feature type="domain" description="CAP-Gly" evidence="4">
    <location>
        <begin position="26"/>
        <end position="71"/>
    </location>
</feature>
<dbReference type="Proteomes" id="UP000708148">
    <property type="component" value="Unassembled WGS sequence"/>
</dbReference>
<sequence length="375" mass="41363">MTTDDDARVGLRVQVGADKATVRYLGPVEGQEGEWAGVEWDDASRGKHDGCAGGRRYFQTARGANSGSFVRLGKVDWGVAAPEALVRRYQGLYGPPEDGDDENWEEMYVQTAGNRRRGVELVGMEKVHRRQSDMLRLRAAVLRGCRVASGGPAGEVARLVPNVEELDLSDNLITSWDVVVQIARQLSRLEVLNLSKNRLSFPESQEPSHGSLLECLKTLILKECDNSWGQVLDLLPHVPSLTSLHICYNSLSSLSSTTAGYDALRKLELLDLECNNICSWEEVWPLNTLPALKRLHLGSNPISNITYPKSHSLDVPPFPALQCLLLGDCLVGDWASVDSLNRFPSLVETRLTGNPLIKSTHGGGRFEVRLARLIE</sequence>
<dbReference type="OrthoDB" id="5273213at2759"/>
<keyword evidence="3" id="KW-0677">Repeat</keyword>
<dbReference type="InterPro" id="IPR036859">
    <property type="entry name" value="CAP-Gly_dom_sf"/>
</dbReference>
<name>A0A8S1J1Q2_9CHLO</name>
<evidence type="ECO:0000259" key="4">
    <source>
        <dbReference type="PROSITE" id="PS50245"/>
    </source>
</evidence>
<dbReference type="AlphaFoldDB" id="A0A8S1J1Q2"/>
<dbReference type="PROSITE" id="PS50245">
    <property type="entry name" value="CAP_GLY_2"/>
    <property type="match status" value="1"/>
</dbReference>
<reference evidence="5" key="1">
    <citation type="submission" date="2020-12" db="EMBL/GenBank/DDBJ databases">
        <authorList>
            <person name="Iha C."/>
        </authorList>
    </citation>
    <scope>NUCLEOTIDE SEQUENCE</scope>
</reference>
<dbReference type="GO" id="GO:0005930">
    <property type="term" value="C:axoneme"/>
    <property type="evidence" value="ECO:0007669"/>
    <property type="project" value="UniProtKB-SubCell"/>
</dbReference>
<dbReference type="InterPro" id="IPR000938">
    <property type="entry name" value="CAP-Gly_domain"/>
</dbReference>
<dbReference type="Gene3D" id="3.80.10.10">
    <property type="entry name" value="Ribonuclease Inhibitor"/>
    <property type="match status" value="1"/>
</dbReference>
<dbReference type="Pfam" id="PF13855">
    <property type="entry name" value="LRR_8"/>
    <property type="match status" value="1"/>
</dbReference>
<comment type="caution">
    <text evidence="5">The sequence shown here is derived from an EMBL/GenBank/DDBJ whole genome shotgun (WGS) entry which is preliminary data.</text>
</comment>
<evidence type="ECO:0000256" key="2">
    <source>
        <dbReference type="ARBA" id="ARBA00022614"/>
    </source>
</evidence>
<dbReference type="EMBL" id="CAJHUC010001136">
    <property type="protein sequence ID" value="CAD7699926.1"/>
    <property type="molecule type" value="Genomic_DNA"/>
</dbReference>
<gene>
    <name evidence="5" type="ORF">OSTQU699_LOCUS5285</name>
</gene>
<dbReference type="InterPro" id="IPR032675">
    <property type="entry name" value="LRR_dom_sf"/>
</dbReference>
<evidence type="ECO:0000256" key="3">
    <source>
        <dbReference type="ARBA" id="ARBA00022737"/>
    </source>
</evidence>
<accession>A0A8S1J1Q2</accession>
<keyword evidence="2" id="KW-0433">Leucine-rich repeat</keyword>
<comment type="subcellular location">
    <subcellularLocation>
        <location evidence="1">Cytoplasm</location>
        <location evidence="1">Cytoskeleton</location>
        <location evidence="1">Cilium axoneme</location>
    </subcellularLocation>
</comment>
<dbReference type="Pfam" id="PF01302">
    <property type="entry name" value="CAP_GLY"/>
    <property type="match status" value="1"/>
</dbReference>
<proteinExistence type="predicted"/>
<evidence type="ECO:0000313" key="6">
    <source>
        <dbReference type="Proteomes" id="UP000708148"/>
    </source>
</evidence>
<dbReference type="PANTHER" id="PTHR46652">
    <property type="entry name" value="LEUCINE-RICH REPEAT AND IQ DOMAIN-CONTAINING PROTEIN 1-RELATED"/>
    <property type="match status" value="1"/>
</dbReference>